<gene>
    <name evidence="2" type="ORF">P7D78_01730</name>
</gene>
<sequence>MVTPYILFNKQCEEAMRYYEEVFSGEKLTIQRYQDYIPEGVEEDVSNYVLHGEMELFGSPFTFADEFSIPFQVGNNVHLTVNPSDVEEAAAMFDALKEAGEVYLPPTKTFYSPFHGSVKDKYGIVWNMIVV</sequence>
<dbReference type="InterPro" id="IPR028973">
    <property type="entry name" value="PhnB-like"/>
</dbReference>
<dbReference type="Proteomes" id="UP001249240">
    <property type="component" value="Unassembled WGS sequence"/>
</dbReference>
<comment type="caution">
    <text evidence="2">The sequence shown here is derived from an EMBL/GenBank/DDBJ whole genome shotgun (WGS) entry which is preliminary data.</text>
</comment>
<name>A0AAW8STM2_9ENTE</name>
<organism evidence="2 3">
    <name type="scientific">Enterococcus raffinosus</name>
    <dbReference type="NCBI Taxonomy" id="71452"/>
    <lineage>
        <taxon>Bacteria</taxon>
        <taxon>Bacillati</taxon>
        <taxon>Bacillota</taxon>
        <taxon>Bacilli</taxon>
        <taxon>Lactobacillales</taxon>
        <taxon>Enterococcaceae</taxon>
        <taxon>Enterococcus</taxon>
    </lineage>
</organism>
<dbReference type="PANTHER" id="PTHR33990:SF1">
    <property type="entry name" value="PROTEIN YJDN"/>
    <property type="match status" value="1"/>
</dbReference>
<protein>
    <submittedName>
        <fullName evidence="2">VOC family protein</fullName>
    </submittedName>
</protein>
<accession>A0AAW8STM2</accession>
<reference evidence="2" key="1">
    <citation type="submission" date="2023-03" db="EMBL/GenBank/DDBJ databases">
        <authorList>
            <person name="Shen W."/>
            <person name="Cai J."/>
        </authorList>
    </citation>
    <scope>NUCLEOTIDE SEQUENCE</scope>
    <source>
        <strain evidence="2">B646-2</strain>
    </source>
</reference>
<dbReference type="RefSeq" id="WP_028020587.1">
    <property type="nucleotide sequence ID" value="NZ_BAAAXM010000029.1"/>
</dbReference>
<proteinExistence type="predicted"/>
<dbReference type="InterPro" id="IPR029068">
    <property type="entry name" value="Glyas_Bleomycin-R_OHBP_Dase"/>
</dbReference>
<dbReference type="GeneID" id="67042130"/>
<evidence type="ECO:0000313" key="2">
    <source>
        <dbReference type="EMBL" id="MDT2536831.1"/>
    </source>
</evidence>
<evidence type="ECO:0000313" key="3">
    <source>
        <dbReference type="Proteomes" id="UP001249240"/>
    </source>
</evidence>
<dbReference type="Gene3D" id="3.10.180.10">
    <property type="entry name" value="2,3-Dihydroxybiphenyl 1,2-Dioxygenase, domain 1"/>
    <property type="match status" value="1"/>
</dbReference>
<dbReference type="AlphaFoldDB" id="A0AAW8STM2"/>
<feature type="domain" description="PhnB-like" evidence="1">
    <location>
        <begin position="2"/>
        <end position="128"/>
    </location>
</feature>
<dbReference type="PANTHER" id="PTHR33990">
    <property type="entry name" value="PROTEIN YJDN-RELATED"/>
    <property type="match status" value="1"/>
</dbReference>
<dbReference type="CDD" id="cd06588">
    <property type="entry name" value="PhnB_like"/>
    <property type="match status" value="1"/>
</dbReference>
<dbReference type="SUPFAM" id="SSF54593">
    <property type="entry name" value="Glyoxalase/Bleomycin resistance protein/Dihydroxybiphenyl dioxygenase"/>
    <property type="match status" value="1"/>
</dbReference>
<evidence type="ECO:0000259" key="1">
    <source>
        <dbReference type="Pfam" id="PF06983"/>
    </source>
</evidence>
<dbReference type="Pfam" id="PF06983">
    <property type="entry name" value="3-dmu-9_3-mt"/>
    <property type="match status" value="1"/>
</dbReference>
<dbReference type="EMBL" id="JARPXM010000001">
    <property type="protein sequence ID" value="MDT2536831.1"/>
    <property type="molecule type" value="Genomic_DNA"/>
</dbReference>